<evidence type="ECO:0000313" key="1">
    <source>
        <dbReference type="EMBL" id="EFA4419136.1"/>
    </source>
</evidence>
<organism evidence="1 2">
    <name type="scientific">Escherichia coli</name>
    <dbReference type="NCBI Taxonomy" id="562"/>
    <lineage>
        <taxon>Bacteria</taxon>
        <taxon>Pseudomonadati</taxon>
        <taxon>Pseudomonadota</taxon>
        <taxon>Gammaproteobacteria</taxon>
        <taxon>Enterobacterales</taxon>
        <taxon>Enterobacteriaceae</taxon>
        <taxon>Escherichia</taxon>
    </lineage>
</organism>
<protein>
    <submittedName>
        <fullName evidence="1">Uncharacterized protein</fullName>
    </submittedName>
</protein>
<reference evidence="1 2" key="1">
    <citation type="submission" date="2019-03" db="EMBL/GenBank/DDBJ databases">
        <authorList>
            <consortium name="GenomeTrakr network: Whole genome sequencing for foodborne pathogen traceback"/>
        </authorList>
    </citation>
    <scope>NUCLEOTIDE SEQUENCE [LARGE SCALE GENOMIC DNA]</scope>
    <source>
        <strain evidence="1 2">PSU-1190</strain>
    </source>
</reference>
<sequence>MLSLMNSQARDTRDRSLNYDNALEISEPCIRSTFERLYQNMNEAFGLGDY</sequence>
<accession>A0A5F0QV32</accession>
<dbReference type="Proteomes" id="UP000591371">
    <property type="component" value="Unassembled WGS sequence"/>
</dbReference>
<comment type="caution">
    <text evidence="1">The sequence shown here is derived from an EMBL/GenBank/DDBJ whole genome shotgun (WGS) entry which is preliminary data.</text>
</comment>
<dbReference type="AlphaFoldDB" id="A0A5F0QV32"/>
<gene>
    <name evidence="1" type="ORF">D3G36_14885</name>
</gene>
<evidence type="ECO:0000313" key="2">
    <source>
        <dbReference type="Proteomes" id="UP000591371"/>
    </source>
</evidence>
<dbReference type="EMBL" id="AASATZ010000020">
    <property type="protein sequence ID" value="EFA4419136.1"/>
    <property type="molecule type" value="Genomic_DNA"/>
</dbReference>
<dbReference type="RefSeq" id="WP_001335434.1">
    <property type="nucleotide sequence ID" value="NZ_CP030111.1"/>
</dbReference>
<name>A0A5F0QV32_ECOLX</name>
<proteinExistence type="predicted"/>